<keyword evidence="3" id="KW-1185">Reference proteome</keyword>
<sequence length="290" mass="32336">MSWLLDGRGLEILYKAQVRSSLEYACLAWGGTANKHLAFLDKVRIIEDNNAEQEPHLITLQHRYDVAGLTVVFKVQVKRMKNPFVLVVFISQPPRQYLGKSNDEVENHFGCTWRWDLETLGRLALLAFMMSAPGRTVSPRLQCRAGYGRNVLNNHIYPGGTGKGEKHGLLQHLAPLLLSTELVRAPTLKPFPHLVGETGRVGALLSCGSWPPQRSPGATVRRRRLYGMVLGAIIHSLYNIISRDRNPMPQNPQPGQGESTRQCDSPLAESPTLDLEGCNQRIKLGGESMR</sequence>
<proteinExistence type="predicted"/>
<reference evidence="2" key="1">
    <citation type="submission" date="2020-07" db="EMBL/GenBank/DDBJ databases">
        <title>The High-quality genome of the commercially important snow crab, Chionoecetes opilio.</title>
        <authorList>
            <person name="Jeong J.-H."/>
            <person name="Ryu S."/>
        </authorList>
    </citation>
    <scope>NUCLEOTIDE SEQUENCE</scope>
    <source>
        <strain evidence="2">MADBK_172401_WGS</strain>
        <tissue evidence="2">Digestive gland</tissue>
    </source>
</reference>
<protein>
    <submittedName>
        <fullName evidence="2">Uncharacterized protein</fullName>
    </submittedName>
</protein>
<feature type="region of interest" description="Disordered" evidence="1">
    <location>
        <begin position="243"/>
        <end position="290"/>
    </location>
</feature>
<gene>
    <name evidence="2" type="ORF">GWK47_049191</name>
</gene>
<dbReference type="OrthoDB" id="7480422at2759"/>
<organism evidence="2 3">
    <name type="scientific">Chionoecetes opilio</name>
    <name type="common">Atlantic snow crab</name>
    <name type="synonym">Cancer opilio</name>
    <dbReference type="NCBI Taxonomy" id="41210"/>
    <lineage>
        <taxon>Eukaryota</taxon>
        <taxon>Metazoa</taxon>
        <taxon>Ecdysozoa</taxon>
        <taxon>Arthropoda</taxon>
        <taxon>Crustacea</taxon>
        <taxon>Multicrustacea</taxon>
        <taxon>Malacostraca</taxon>
        <taxon>Eumalacostraca</taxon>
        <taxon>Eucarida</taxon>
        <taxon>Decapoda</taxon>
        <taxon>Pleocyemata</taxon>
        <taxon>Brachyura</taxon>
        <taxon>Eubrachyura</taxon>
        <taxon>Majoidea</taxon>
        <taxon>Majidae</taxon>
        <taxon>Chionoecetes</taxon>
    </lineage>
</organism>
<name>A0A8J4Y9J7_CHIOP</name>
<comment type="caution">
    <text evidence="2">The sequence shown here is derived from an EMBL/GenBank/DDBJ whole genome shotgun (WGS) entry which is preliminary data.</text>
</comment>
<dbReference type="EMBL" id="JACEEZ010013487">
    <property type="protein sequence ID" value="KAG0720089.1"/>
    <property type="molecule type" value="Genomic_DNA"/>
</dbReference>
<accession>A0A8J4Y9J7</accession>
<dbReference type="Proteomes" id="UP000770661">
    <property type="component" value="Unassembled WGS sequence"/>
</dbReference>
<evidence type="ECO:0000313" key="3">
    <source>
        <dbReference type="Proteomes" id="UP000770661"/>
    </source>
</evidence>
<dbReference type="AlphaFoldDB" id="A0A8J4Y9J7"/>
<evidence type="ECO:0000256" key="1">
    <source>
        <dbReference type="SAM" id="MobiDB-lite"/>
    </source>
</evidence>
<evidence type="ECO:0000313" key="2">
    <source>
        <dbReference type="EMBL" id="KAG0720089.1"/>
    </source>
</evidence>